<name>A0A1W6MM21_9FLAO</name>
<proteinExistence type="inferred from homology"/>
<dbReference type="PANTHER" id="PTHR21299">
    <property type="entry name" value="CYTIDYLATE KINASE/PANTOATE-BETA-ALANINE LIGASE"/>
    <property type="match status" value="1"/>
</dbReference>
<dbReference type="NCBIfam" id="TIGR00018">
    <property type="entry name" value="panC"/>
    <property type="match status" value="1"/>
</dbReference>
<dbReference type="Pfam" id="PF02569">
    <property type="entry name" value="Pantoate_ligase"/>
    <property type="match status" value="1"/>
</dbReference>
<dbReference type="GO" id="GO:0015940">
    <property type="term" value="P:pantothenate biosynthetic process"/>
    <property type="evidence" value="ECO:0007669"/>
    <property type="project" value="UniProtKB-UniRule"/>
</dbReference>
<comment type="caution">
    <text evidence="8">Lacks conserved residue(s) required for the propagation of feature annotation.</text>
</comment>
<evidence type="ECO:0000256" key="1">
    <source>
        <dbReference type="ARBA" id="ARBA00004990"/>
    </source>
</evidence>
<comment type="catalytic activity">
    <reaction evidence="7 8">
        <text>(R)-pantoate + beta-alanine + ATP = (R)-pantothenate + AMP + diphosphate + H(+)</text>
        <dbReference type="Rhea" id="RHEA:10912"/>
        <dbReference type="ChEBI" id="CHEBI:15378"/>
        <dbReference type="ChEBI" id="CHEBI:15980"/>
        <dbReference type="ChEBI" id="CHEBI:29032"/>
        <dbReference type="ChEBI" id="CHEBI:30616"/>
        <dbReference type="ChEBI" id="CHEBI:33019"/>
        <dbReference type="ChEBI" id="CHEBI:57966"/>
        <dbReference type="ChEBI" id="CHEBI:456215"/>
        <dbReference type="EC" id="6.3.2.1"/>
    </reaction>
</comment>
<feature type="binding site" evidence="8">
    <location>
        <begin position="151"/>
        <end position="154"/>
    </location>
    <ligand>
        <name>ATP</name>
        <dbReference type="ChEBI" id="CHEBI:30616"/>
    </ligand>
</feature>
<dbReference type="Proteomes" id="UP000193431">
    <property type="component" value="Chromosome"/>
</dbReference>
<keyword evidence="5 8" id="KW-0547">Nucleotide-binding</keyword>
<feature type="binding site" evidence="8">
    <location>
        <position position="61"/>
    </location>
    <ligand>
        <name>beta-alanine</name>
        <dbReference type="ChEBI" id="CHEBI:57966"/>
    </ligand>
</feature>
<sequence length="285" mass="32030">MMVFKSKNEVAIKIKALASEDLSIGFVPTMGALHDGHIALMKTAALENDVLAVSIFVNPTQFNNSTDLDKYPRNVGKDIELIYSHFDKEQTIIYTPDVDDVYSDQIIAKHYAYGGLENKMEGASRPGHFDGVGTILEFLFHLFKPARAYFGEKDFQQLQIVKSLREQLALDLEIIGCPISREDSGLARSSRNGRLTDLGWITAAKIYQSLLLAKEMYASGKYDRIQKTVEQTYDKIENLDLEYFTIAREVDLETAPPAEMPQKGLRAFVVAHVDGVRLIDNMKLS</sequence>
<evidence type="ECO:0000256" key="6">
    <source>
        <dbReference type="ARBA" id="ARBA00022840"/>
    </source>
</evidence>
<dbReference type="GO" id="GO:0005524">
    <property type="term" value="F:ATP binding"/>
    <property type="evidence" value="ECO:0007669"/>
    <property type="project" value="UniProtKB-KW"/>
</dbReference>
<reference evidence="9 10" key="1">
    <citation type="submission" date="2016-11" db="EMBL/GenBank/DDBJ databases">
        <title>Trade-off between light-utilization and light-protection in marine flavobacteria.</title>
        <authorList>
            <person name="Kumagai Y."/>
        </authorList>
    </citation>
    <scope>NUCLEOTIDE SEQUENCE [LARGE SCALE GENOMIC DNA]</scope>
    <source>
        <strain evidence="9 10">JCM 13191</strain>
    </source>
</reference>
<gene>
    <name evidence="8" type="primary">panC</name>
    <name evidence="9" type="ORF">BST97_11980</name>
</gene>
<evidence type="ECO:0000256" key="4">
    <source>
        <dbReference type="ARBA" id="ARBA00022655"/>
    </source>
</evidence>
<evidence type="ECO:0000256" key="7">
    <source>
        <dbReference type="ARBA" id="ARBA00048258"/>
    </source>
</evidence>
<comment type="pathway">
    <text evidence="1 8">Cofactor biosynthesis; (R)-pantothenate biosynthesis; (R)-pantothenate from (R)-pantoate and beta-alanine: step 1/1.</text>
</comment>
<comment type="function">
    <text evidence="8">Catalyzes the condensation of pantoate with beta-alanine in an ATP-dependent reaction via a pantoyl-adenylate intermediate.</text>
</comment>
<evidence type="ECO:0000313" key="9">
    <source>
        <dbReference type="EMBL" id="ARN78651.1"/>
    </source>
</evidence>
<keyword evidence="3 8" id="KW-0436">Ligase</keyword>
<protein>
    <recommendedName>
        <fullName evidence="8">Pantothenate synthetase</fullName>
        <shortName evidence="8">PS</shortName>
        <ecNumber evidence="8">6.3.2.1</ecNumber>
    </recommendedName>
    <alternativeName>
        <fullName evidence="8">Pantoate--beta-alanine ligase</fullName>
    </alternativeName>
    <alternativeName>
        <fullName evidence="8">Pantoate-activating enzyme</fullName>
    </alternativeName>
</protein>
<dbReference type="Gene3D" id="3.40.50.620">
    <property type="entry name" value="HUPs"/>
    <property type="match status" value="1"/>
</dbReference>
<dbReference type="Gene3D" id="3.30.1300.10">
    <property type="entry name" value="Pantoate-beta-alanine ligase, C-terminal domain"/>
    <property type="match status" value="1"/>
</dbReference>
<accession>A0A1W6MM21</accession>
<dbReference type="PANTHER" id="PTHR21299:SF1">
    <property type="entry name" value="PANTOATE--BETA-ALANINE LIGASE"/>
    <property type="match status" value="1"/>
</dbReference>
<dbReference type="SUPFAM" id="SSF52374">
    <property type="entry name" value="Nucleotidylyl transferase"/>
    <property type="match status" value="1"/>
</dbReference>
<dbReference type="GO" id="GO:0005829">
    <property type="term" value="C:cytosol"/>
    <property type="evidence" value="ECO:0007669"/>
    <property type="project" value="TreeGrafter"/>
</dbReference>
<keyword evidence="8" id="KW-0963">Cytoplasm</keyword>
<dbReference type="InterPro" id="IPR003721">
    <property type="entry name" value="Pantoate_ligase"/>
</dbReference>
<keyword evidence="4 8" id="KW-0566">Pantothenate biosynthesis</keyword>
<dbReference type="EC" id="6.3.2.1" evidence="8"/>
<dbReference type="EMBL" id="CP019344">
    <property type="protein sequence ID" value="ARN78651.1"/>
    <property type="molecule type" value="Genomic_DNA"/>
</dbReference>
<keyword evidence="6 8" id="KW-0067">ATP-binding</keyword>
<feature type="binding site" evidence="8">
    <location>
        <position position="61"/>
    </location>
    <ligand>
        <name>(R)-pantoate</name>
        <dbReference type="ChEBI" id="CHEBI:15980"/>
    </ligand>
</feature>
<dbReference type="InterPro" id="IPR014729">
    <property type="entry name" value="Rossmann-like_a/b/a_fold"/>
</dbReference>
<feature type="active site" description="Proton donor" evidence="8">
    <location>
        <position position="37"/>
    </location>
</feature>
<dbReference type="UniPathway" id="UPA00028">
    <property type="reaction ID" value="UER00005"/>
</dbReference>
<comment type="subcellular location">
    <subcellularLocation>
        <location evidence="8">Cytoplasm</location>
    </subcellularLocation>
</comment>
<evidence type="ECO:0000256" key="5">
    <source>
        <dbReference type="ARBA" id="ARBA00022741"/>
    </source>
</evidence>
<dbReference type="GO" id="GO:0004592">
    <property type="term" value="F:pantoate-beta-alanine ligase activity"/>
    <property type="evidence" value="ECO:0007669"/>
    <property type="project" value="UniProtKB-UniRule"/>
</dbReference>
<keyword evidence="10" id="KW-1185">Reference proteome</keyword>
<dbReference type="HAMAP" id="MF_00158">
    <property type="entry name" value="PanC"/>
    <property type="match status" value="1"/>
</dbReference>
<evidence type="ECO:0000313" key="10">
    <source>
        <dbReference type="Proteomes" id="UP000193431"/>
    </source>
</evidence>
<feature type="binding site" evidence="8">
    <location>
        <position position="157"/>
    </location>
    <ligand>
        <name>(R)-pantoate</name>
        <dbReference type="ChEBI" id="CHEBI:15980"/>
    </ligand>
</feature>
<dbReference type="STRING" id="331648.BST97_11980"/>
<feature type="binding site" evidence="8">
    <location>
        <begin position="188"/>
        <end position="191"/>
    </location>
    <ligand>
        <name>ATP</name>
        <dbReference type="ChEBI" id="CHEBI:30616"/>
    </ligand>
</feature>
<comment type="subunit">
    <text evidence="8">Homodimer.</text>
</comment>
<evidence type="ECO:0000256" key="2">
    <source>
        <dbReference type="ARBA" id="ARBA00009256"/>
    </source>
</evidence>
<evidence type="ECO:0000256" key="8">
    <source>
        <dbReference type="HAMAP-Rule" id="MF_00158"/>
    </source>
</evidence>
<dbReference type="InterPro" id="IPR042176">
    <property type="entry name" value="Pantoate_ligase_C"/>
</dbReference>
<organism evidence="9 10">
    <name type="scientific">Nonlabens spongiae</name>
    <dbReference type="NCBI Taxonomy" id="331648"/>
    <lineage>
        <taxon>Bacteria</taxon>
        <taxon>Pseudomonadati</taxon>
        <taxon>Bacteroidota</taxon>
        <taxon>Flavobacteriia</taxon>
        <taxon>Flavobacteriales</taxon>
        <taxon>Flavobacteriaceae</taxon>
        <taxon>Nonlabens</taxon>
    </lineage>
</organism>
<comment type="similarity">
    <text evidence="2 8">Belongs to the pantothenate synthetase family.</text>
</comment>
<evidence type="ECO:0000256" key="3">
    <source>
        <dbReference type="ARBA" id="ARBA00022598"/>
    </source>
</evidence>
<dbReference type="AlphaFoldDB" id="A0A1W6MM21"/>
<feature type="binding site" evidence="8">
    <location>
        <begin position="30"/>
        <end position="37"/>
    </location>
    <ligand>
        <name>ATP</name>
        <dbReference type="ChEBI" id="CHEBI:30616"/>
    </ligand>
</feature>
<comment type="miscellaneous">
    <text evidence="8">The reaction proceeds by a bi uni uni bi ping pong mechanism.</text>
</comment>